<comment type="caution">
    <text evidence="2">The sequence shown here is derived from an EMBL/GenBank/DDBJ whole genome shotgun (WGS) entry which is preliminary data.</text>
</comment>
<dbReference type="PANTHER" id="PTHR34976">
    <property type="entry name" value="RIBONUCLEASE YQCG-RELATED"/>
    <property type="match status" value="1"/>
</dbReference>
<dbReference type="GO" id="GO:0016740">
    <property type="term" value="F:transferase activity"/>
    <property type="evidence" value="ECO:0007669"/>
    <property type="project" value="UniProtKB-KW"/>
</dbReference>
<name>A0A268EDG8_9BACL</name>
<proteinExistence type="predicted"/>
<reference evidence="2 3" key="1">
    <citation type="submission" date="2017-07" db="EMBL/GenBank/DDBJ databases">
        <title>Isolation and whole genome analysis of endospore-forming bacteria from heroin.</title>
        <authorList>
            <person name="Kalinowski J."/>
            <person name="Ahrens B."/>
            <person name="Al-Dilaimi A."/>
            <person name="Winkler A."/>
            <person name="Wibberg D."/>
            <person name="Schleenbecker U."/>
            <person name="Ruckert C."/>
            <person name="Wolfel R."/>
            <person name="Grass G."/>
        </authorList>
    </citation>
    <scope>NUCLEOTIDE SEQUENCE [LARGE SCALE GENOMIC DNA]</scope>
    <source>
        <strain evidence="2 3">7537-G1</strain>
    </source>
</reference>
<evidence type="ECO:0000256" key="1">
    <source>
        <dbReference type="SAM" id="MobiDB-lite"/>
    </source>
</evidence>
<feature type="region of interest" description="Disordered" evidence="1">
    <location>
        <begin position="160"/>
        <end position="181"/>
    </location>
</feature>
<dbReference type="PANTHER" id="PTHR34976:SF2">
    <property type="entry name" value="TYPE VII SECRETION SYSTEM PROTEIN ESSD"/>
    <property type="match status" value="1"/>
</dbReference>
<evidence type="ECO:0000313" key="2">
    <source>
        <dbReference type="EMBL" id="PAD71162.1"/>
    </source>
</evidence>
<accession>A0A268EDG8</accession>
<dbReference type="InterPro" id="IPR051768">
    <property type="entry name" value="Bact_secretion_toxin"/>
</dbReference>
<dbReference type="OrthoDB" id="2665929at2"/>
<dbReference type="AlphaFoldDB" id="A0A268EDG8"/>
<protein>
    <submittedName>
        <fullName evidence="2">ADP-ribosyltransferase</fullName>
    </submittedName>
</protein>
<feature type="compositionally biased region" description="Basic and acidic residues" evidence="1">
    <location>
        <begin position="55"/>
        <end position="81"/>
    </location>
</feature>
<keyword evidence="2" id="KW-0808">Transferase</keyword>
<sequence length="212" mass="24352">MTTEQDKYYRTKINDAEARGDIEAANNARYERYIEKQKNLDKEIKPREEWDSDRIRMENNRQRGRVEEESGRKALEQHLGQKLDNNNTGEIRTHTSSEGHVTRPDSIGRSTNGEINLVHDHKHKTGEGQQVIHNDSQMRAQREMLEDKVNGLHVVTLSSDKPSLADVPPSPRPSAPLGEKSKVYYTDPLKNVITHVWETNPRLPGGGRWKKL</sequence>
<gene>
    <name evidence="2" type="ORF">CHH67_25605</name>
</gene>
<feature type="region of interest" description="Disordered" evidence="1">
    <location>
        <begin position="55"/>
        <end position="113"/>
    </location>
</feature>
<feature type="compositionally biased region" description="Basic and acidic residues" evidence="1">
    <location>
        <begin position="91"/>
        <end position="103"/>
    </location>
</feature>
<dbReference type="EMBL" id="NPBY01000128">
    <property type="protein sequence ID" value="PAD71162.1"/>
    <property type="molecule type" value="Genomic_DNA"/>
</dbReference>
<evidence type="ECO:0000313" key="3">
    <source>
        <dbReference type="Proteomes" id="UP000215596"/>
    </source>
</evidence>
<dbReference type="Proteomes" id="UP000215596">
    <property type="component" value="Unassembled WGS sequence"/>
</dbReference>
<organism evidence="2 3">
    <name type="scientific">Paenibacillus campinasensis</name>
    <dbReference type="NCBI Taxonomy" id="66347"/>
    <lineage>
        <taxon>Bacteria</taxon>
        <taxon>Bacillati</taxon>
        <taxon>Bacillota</taxon>
        <taxon>Bacilli</taxon>
        <taxon>Bacillales</taxon>
        <taxon>Paenibacillaceae</taxon>
        <taxon>Paenibacillus</taxon>
    </lineage>
</organism>